<dbReference type="Gene3D" id="1.10.10.60">
    <property type="entry name" value="Homeodomain-like"/>
    <property type="match status" value="1"/>
</dbReference>
<dbReference type="InterPro" id="IPR003615">
    <property type="entry name" value="HNH_nuc"/>
</dbReference>
<evidence type="ECO:0000259" key="1">
    <source>
        <dbReference type="SMART" id="SM00507"/>
    </source>
</evidence>
<name>A0A0F9AG23_9ZZZZ</name>
<sequence>MNIKHTNINATVLHNLYWDQGLTQEQIGNRHGVPRGSMPHLFKRYDVKVRDTFKAKNLSLSRLKELYIDEGMPVYKVAKTLNVSASCVKRYLIKYNIKIRSGHTYKILILPIDDIVRMYTKEDFSAATIAKIYNVSIGVIIKRLKAEGIEILYGTHVFVNCPTCKKHFDIERRTFRKRRKKRPDCSFFCSPGCLSVWRKKVYKGEKSPTWQGGKTYEPYGEVWLDREFKEDIKERDDYQCQNPDCWGNSHRICLHHIDYNKENCIPSNLITLCGSCNARANVDRDRWQVWYGYLLDEKLCQDTKEAVIQQTQ</sequence>
<dbReference type="EMBL" id="LAZR01054952">
    <property type="protein sequence ID" value="KKK77449.1"/>
    <property type="molecule type" value="Genomic_DNA"/>
</dbReference>
<dbReference type="AlphaFoldDB" id="A0A0F9AG23"/>
<organism evidence="2">
    <name type="scientific">marine sediment metagenome</name>
    <dbReference type="NCBI Taxonomy" id="412755"/>
    <lineage>
        <taxon>unclassified sequences</taxon>
        <taxon>metagenomes</taxon>
        <taxon>ecological metagenomes</taxon>
    </lineage>
</organism>
<comment type="caution">
    <text evidence="2">The sequence shown here is derived from an EMBL/GenBank/DDBJ whole genome shotgun (WGS) entry which is preliminary data.</text>
</comment>
<dbReference type="CDD" id="cd00085">
    <property type="entry name" value="HNHc"/>
    <property type="match status" value="1"/>
</dbReference>
<accession>A0A0F9AG23</accession>
<evidence type="ECO:0000313" key="2">
    <source>
        <dbReference type="EMBL" id="KKK77449.1"/>
    </source>
</evidence>
<protein>
    <recommendedName>
        <fullName evidence="1">HNH nuclease domain-containing protein</fullName>
    </recommendedName>
</protein>
<proteinExistence type="predicted"/>
<gene>
    <name evidence="2" type="ORF">LCGC14_2853510</name>
</gene>
<reference evidence="2" key="1">
    <citation type="journal article" date="2015" name="Nature">
        <title>Complex archaea that bridge the gap between prokaryotes and eukaryotes.</title>
        <authorList>
            <person name="Spang A."/>
            <person name="Saw J.H."/>
            <person name="Jorgensen S.L."/>
            <person name="Zaremba-Niedzwiedzka K."/>
            <person name="Martijn J."/>
            <person name="Lind A.E."/>
            <person name="van Eijk R."/>
            <person name="Schleper C."/>
            <person name="Guy L."/>
            <person name="Ettema T.J."/>
        </authorList>
    </citation>
    <scope>NUCLEOTIDE SEQUENCE</scope>
</reference>
<feature type="domain" description="HNH nuclease" evidence="1">
    <location>
        <begin position="227"/>
        <end position="278"/>
    </location>
</feature>
<dbReference type="SMART" id="SM00507">
    <property type="entry name" value="HNHc"/>
    <property type="match status" value="1"/>
</dbReference>